<evidence type="ECO:0000313" key="2">
    <source>
        <dbReference type="EMBL" id="KAH9412994.1"/>
    </source>
</evidence>
<dbReference type="EMBL" id="NJHN03000124">
    <property type="protein sequence ID" value="KAH9412994.1"/>
    <property type="molecule type" value="Genomic_DNA"/>
</dbReference>
<dbReference type="Proteomes" id="UP000887458">
    <property type="component" value="Unassembled WGS sequence"/>
</dbReference>
<accession>A0ABQ8IRP6</accession>
<reference evidence="2 3" key="2">
    <citation type="journal article" date="2022" name="Mol. Biol. Evol.">
        <title>Comparative Genomics Reveals Insights into the Divergent Evolution of Astigmatic Mites and Household Pest Adaptations.</title>
        <authorList>
            <person name="Xiong Q."/>
            <person name="Wan A.T."/>
            <person name="Liu X."/>
            <person name="Fung C.S."/>
            <person name="Xiao X."/>
            <person name="Malainual N."/>
            <person name="Hou J."/>
            <person name="Wang L."/>
            <person name="Wang M."/>
            <person name="Yang K.Y."/>
            <person name="Cui Y."/>
            <person name="Leung E.L."/>
            <person name="Nong W."/>
            <person name="Shin S.K."/>
            <person name="Au S.W."/>
            <person name="Jeong K.Y."/>
            <person name="Chew F.T."/>
            <person name="Hui J.H."/>
            <person name="Leung T.F."/>
            <person name="Tungtrongchitr A."/>
            <person name="Zhong N."/>
            <person name="Liu Z."/>
            <person name="Tsui S.K."/>
        </authorList>
    </citation>
    <scope>NUCLEOTIDE SEQUENCE [LARGE SCALE GENOMIC DNA]</scope>
    <source>
        <strain evidence="2">Derp</strain>
    </source>
</reference>
<evidence type="ECO:0000313" key="3">
    <source>
        <dbReference type="Proteomes" id="UP000887458"/>
    </source>
</evidence>
<keyword evidence="3" id="KW-1185">Reference proteome</keyword>
<protein>
    <submittedName>
        <fullName evidence="2">Uncharacterized protein</fullName>
    </submittedName>
</protein>
<feature type="region of interest" description="Disordered" evidence="1">
    <location>
        <begin position="64"/>
        <end position="83"/>
    </location>
</feature>
<feature type="compositionally biased region" description="Polar residues" evidence="1">
    <location>
        <begin position="71"/>
        <end position="83"/>
    </location>
</feature>
<gene>
    <name evidence="2" type="ORF">DERP_013976</name>
</gene>
<name>A0ABQ8IRP6_DERPT</name>
<reference evidence="2 3" key="1">
    <citation type="journal article" date="2018" name="J. Allergy Clin. Immunol.">
        <title>High-quality assembly of Dermatophagoides pteronyssinus genome and transcriptome reveals a wide range of novel allergens.</title>
        <authorList>
            <person name="Liu X.Y."/>
            <person name="Yang K.Y."/>
            <person name="Wang M.Q."/>
            <person name="Kwok J.S."/>
            <person name="Zeng X."/>
            <person name="Yang Z."/>
            <person name="Xiao X.J."/>
            <person name="Lau C.P."/>
            <person name="Li Y."/>
            <person name="Huang Z.M."/>
            <person name="Ba J.G."/>
            <person name="Yim A.K."/>
            <person name="Ouyang C.Y."/>
            <person name="Ngai S.M."/>
            <person name="Chan T.F."/>
            <person name="Leung E.L."/>
            <person name="Liu L."/>
            <person name="Liu Z.G."/>
            <person name="Tsui S.K."/>
        </authorList>
    </citation>
    <scope>NUCLEOTIDE SEQUENCE [LARGE SCALE GENOMIC DNA]</scope>
    <source>
        <strain evidence="2">Derp</strain>
    </source>
</reference>
<comment type="caution">
    <text evidence="2">The sequence shown here is derived from an EMBL/GenBank/DDBJ whole genome shotgun (WGS) entry which is preliminary data.</text>
</comment>
<proteinExistence type="predicted"/>
<sequence length="83" mass="9793">MYSKQVKHSKTKVVTIDCGENQLTFCFAMWFLVEFWFSLVNHEQHLLIMENVARLLDSVIGFNNDKEKPNSDSNQNQWKKGKK</sequence>
<organism evidence="2 3">
    <name type="scientific">Dermatophagoides pteronyssinus</name>
    <name type="common">European house dust mite</name>
    <dbReference type="NCBI Taxonomy" id="6956"/>
    <lineage>
        <taxon>Eukaryota</taxon>
        <taxon>Metazoa</taxon>
        <taxon>Ecdysozoa</taxon>
        <taxon>Arthropoda</taxon>
        <taxon>Chelicerata</taxon>
        <taxon>Arachnida</taxon>
        <taxon>Acari</taxon>
        <taxon>Acariformes</taxon>
        <taxon>Sarcoptiformes</taxon>
        <taxon>Astigmata</taxon>
        <taxon>Psoroptidia</taxon>
        <taxon>Analgoidea</taxon>
        <taxon>Pyroglyphidae</taxon>
        <taxon>Dermatophagoidinae</taxon>
        <taxon>Dermatophagoides</taxon>
    </lineage>
</organism>
<evidence type="ECO:0000256" key="1">
    <source>
        <dbReference type="SAM" id="MobiDB-lite"/>
    </source>
</evidence>